<dbReference type="PANTHER" id="PTHR30121:SF6">
    <property type="entry name" value="SLR6007 PROTEIN"/>
    <property type="match status" value="1"/>
</dbReference>
<reference evidence="2 3" key="1">
    <citation type="journal article" date="2013" name="PLoS Genet.">
        <title>Comparative genome structure, secondary metabolite, and effector coding capacity across Cochliobolus pathogens.</title>
        <authorList>
            <person name="Condon B.J."/>
            <person name="Leng Y."/>
            <person name="Wu D."/>
            <person name="Bushley K.E."/>
            <person name="Ohm R.A."/>
            <person name="Otillar R."/>
            <person name="Martin J."/>
            <person name="Schackwitz W."/>
            <person name="Grimwood J."/>
            <person name="MohdZainudin N."/>
            <person name="Xue C."/>
            <person name="Wang R."/>
            <person name="Manning V.A."/>
            <person name="Dhillon B."/>
            <person name="Tu Z.J."/>
            <person name="Steffenson B.J."/>
            <person name="Salamov A."/>
            <person name="Sun H."/>
            <person name="Lowry S."/>
            <person name="LaButti K."/>
            <person name="Han J."/>
            <person name="Copeland A."/>
            <person name="Lindquist E."/>
            <person name="Barry K."/>
            <person name="Schmutz J."/>
            <person name="Baker S.E."/>
            <person name="Ciuffetti L.M."/>
            <person name="Grigoriev I.V."/>
            <person name="Zhong S."/>
            <person name="Turgeon B.G."/>
        </authorList>
    </citation>
    <scope>NUCLEOTIDE SEQUENCE [LARGE SCALE GENOMIC DNA]</scope>
    <source>
        <strain evidence="2 3">ATCC 44560</strain>
    </source>
</reference>
<dbReference type="OrthoDB" id="2316594at2759"/>
<dbReference type="GeneID" id="19118512"/>
<proteinExistence type="predicted"/>
<dbReference type="HOGENOM" id="CLU_015256_4_0_1"/>
<evidence type="ECO:0000313" key="2">
    <source>
        <dbReference type="EMBL" id="EUC42080.1"/>
    </source>
</evidence>
<evidence type="ECO:0000256" key="1">
    <source>
        <dbReference type="SAM" id="MobiDB-lite"/>
    </source>
</evidence>
<dbReference type="KEGG" id="bor:COCMIDRAFT_104473"/>
<dbReference type="Proteomes" id="UP000054032">
    <property type="component" value="Unassembled WGS sequence"/>
</dbReference>
<dbReference type="InterPro" id="IPR051162">
    <property type="entry name" value="T4SS_component"/>
</dbReference>
<dbReference type="AlphaFoldDB" id="W6YX11"/>
<dbReference type="eggNOG" id="ENOG502QQSW">
    <property type="taxonomic scope" value="Eukaryota"/>
</dbReference>
<dbReference type="SUPFAM" id="SSF52540">
    <property type="entry name" value="P-loop containing nucleoside triphosphate hydrolases"/>
    <property type="match status" value="1"/>
</dbReference>
<dbReference type="RefSeq" id="XP_007691423.1">
    <property type="nucleotide sequence ID" value="XM_007693233.1"/>
</dbReference>
<name>W6YX11_COCMI</name>
<feature type="compositionally biased region" description="Polar residues" evidence="1">
    <location>
        <begin position="48"/>
        <end position="58"/>
    </location>
</feature>
<gene>
    <name evidence="2" type="ORF">COCMIDRAFT_104473</name>
</gene>
<organism evidence="2 3">
    <name type="scientific">Bipolaris oryzae ATCC 44560</name>
    <dbReference type="NCBI Taxonomy" id="930090"/>
    <lineage>
        <taxon>Eukaryota</taxon>
        <taxon>Fungi</taxon>
        <taxon>Dikarya</taxon>
        <taxon>Ascomycota</taxon>
        <taxon>Pezizomycotina</taxon>
        <taxon>Dothideomycetes</taxon>
        <taxon>Pleosporomycetidae</taxon>
        <taxon>Pleosporales</taxon>
        <taxon>Pleosporineae</taxon>
        <taxon>Pleosporaceae</taxon>
        <taxon>Bipolaris</taxon>
    </lineage>
</organism>
<feature type="region of interest" description="Disordered" evidence="1">
    <location>
        <begin position="28"/>
        <end position="58"/>
    </location>
</feature>
<evidence type="ECO:0000313" key="3">
    <source>
        <dbReference type="Proteomes" id="UP000054032"/>
    </source>
</evidence>
<protein>
    <recommendedName>
        <fullName evidence="4">Zona occludens toxin N-terminal domain-containing protein</fullName>
    </recommendedName>
</protein>
<sequence length="523" mass="57998">MNALRSQPSENITRIGALKPQSAFSDISFGSQSVPARSPATAEHELPTPSNANYGSSSTISSRAPIVHWSEYDLDATGFLISNDSEVDDTEDYQTNEWTTQIRHAPLVSANFILRDTQHVLPQYGLMGLHDEANDTRSKIFLNTNIPFSIFLCGVQGSGKSHTTSCILENSLIHSKYLGKLENPLSALVFSYGHFNGDGVGFSISEAAFLAFPEAGVPGAAHVKKVHVLVSPSNYVRISKLYLRLPNVSVTPFKIKPQNLDIATMFTLMNVNESEEVPLYMAQVTQILRNMSTVGGPFDYETFKSHLKKQTFNPTQTNMLQMRLGLLESFLDLTNTFSATQFLPGEIVIMDMSCPFVDPNTACVLFEIGLQQYLQSKGTSKIIVIDEAHKYMLKTPGAKSLNETILQTIRLQRHYGARVIVSTQEPTLLADLIALCSVTIIHRFSSPEWFSAIRRHIPITEENRDDLMRRIESLKTGRAIIYSPSAVLGLDEYGKLIMGTSKMINVRIRRRLTSDGGQSVVAV</sequence>
<evidence type="ECO:0008006" key="4">
    <source>
        <dbReference type="Google" id="ProtNLM"/>
    </source>
</evidence>
<accession>W6YX11</accession>
<keyword evidence="3" id="KW-1185">Reference proteome</keyword>
<dbReference type="PANTHER" id="PTHR30121">
    <property type="entry name" value="UNCHARACTERIZED PROTEIN YJGR-RELATED"/>
    <property type="match status" value="1"/>
</dbReference>
<dbReference type="EMBL" id="KI964074">
    <property type="protein sequence ID" value="EUC42080.1"/>
    <property type="molecule type" value="Genomic_DNA"/>
</dbReference>
<dbReference type="InterPro" id="IPR027417">
    <property type="entry name" value="P-loop_NTPase"/>
</dbReference>
<dbReference type="Gene3D" id="3.40.50.300">
    <property type="entry name" value="P-loop containing nucleotide triphosphate hydrolases"/>
    <property type="match status" value="1"/>
</dbReference>